<protein>
    <recommendedName>
        <fullName evidence="2">Fibrinogen C-terminal domain-containing protein</fullName>
    </recommendedName>
</protein>
<accession>A0AAN9G0L7</accession>
<dbReference type="Pfam" id="PF00147">
    <property type="entry name" value="Fibrinogen_C"/>
    <property type="match status" value="1"/>
</dbReference>
<organism evidence="3 4">
    <name type="scientific">Littorina saxatilis</name>
    <dbReference type="NCBI Taxonomy" id="31220"/>
    <lineage>
        <taxon>Eukaryota</taxon>
        <taxon>Metazoa</taxon>
        <taxon>Spiralia</taxon>
        <taxon>Lophotrochozoa</taxon>
        <taxon>Mollusca</taxon>
        <taxon>Gastropoda</taxon>
        <taxon>Caenogastropoda</taxon>
        <taxon>Littorinimorpha</taxon>
        <taxon>Littorinoidea</taxon>
        <taxon>Littorinidae</taxon>
        <taxon>Littorina</taxon>
    </lineage>
</organism>
<sequence>MLGHFVVVALIQLLTGGGINGDCADNTCATNPKRDCSCFESRLSREPYGFNTFIQPDRNLPAFEVQCSNLDGKLWTVIQAREEFNAADLAPDGFDRTYAEYRDGFGKLTGNYWLGLHKVHALTTAVDMSMRLEMYNAQYDLLHGQYDVFRVAGASHNYRLTVAGHSGNAASTIASDSNGQQFSAKGQDSGGDECPAKFKAGWWYAKGQPSCATCTPNGPLATDQLGQMGCDTNGFGRERATSVTMLITPESYLAK</sequence>
<evidence type="ECO:0000259" key="2">
    <source>
        <dbReference type="PROSITE" id="PS51406"/>
    </source>
</evidence>
<dbReference type="Gene3D" id="3.90.215.10">
    <property type="entry name" value="Gamma Fibrinogen, chain A, domain 1"/>
    <property type="match status" value="1"/>
</dbReference>
<dbReference type="InterPro" id="IPR036056">
    <property type="entry name" value="Fibrinogen-like_C"/>
</dbReference>
<dbReference type="AlphaFoldDB" id="A0AAN9G0L7"/>
<dbReference type="Proteomes" id="UP001374579">
    <property type="component" value="Unassembled WGS sequence"/>
</dbReference>
<dbReference type="PANTHER" id="PTHR19143">
    <property type="entry name" value="FIBRINOGEN/TENASCIN/ANGIOPOEITIN"/>
    <property type="match status" value="1"/>
</dbReference>
<keyword evidence="1" id="KW-0732">Signal</keyword>
<dbReference type="PROSITE" id="PS51406">
    <property type="entry name" value="FIBRINOGEN_C_2"/>
    <property type="match status" value="1"/>
</dbReference>
<dbReference type="InterPro" id="IPR002181">
    <property type="entry name" value="Fibrinogen_a/b/g_C_dom"/>
</dbReference>
<evidence type="ECO:0000256" key="1">
    <source>
        <dbReference type="SAM" id="SignalP"/>
    </source>
</evidence>
<name>A0AAN9G0L7_9CAEN</name>
<proteinExistence type="predicted"/>
<dbReference type="EMBL" id="JBAMIC010000024">
    <property type="protein sequence ID" value="KAK7090978.1"/>
    <property type="molecule type" value="Genomic_DNA"/>
</dbReference>
<dbReference type="SUPFAM" id="SSF56496">
    <property type="entry name" value="Fibrinogen C-terminal domain-like"/>
    <property type="match status" value="1"/>
</dbReference>
<reference evidence="3 4" key="1">
    <citation type="submission" date="2024-02" db="EMBL/GenBank/DDBJ databases">
        <title>Chromosome-scale genome assembly of the rough periwinkle Littorina saxatilis.</title>
        <authorList>
            <person name="De Jode A."/>
            <person name="Faria R."/>
            <person name="Formenti G."/>
            <person name="Sims Y."/>
            <person name="Smith T.P."/>
            <person name="Tracey A."/>
            <person name="Wood J.M.D."/>
            <person name="Zagrodzka Z.B."/>
            <person name="Johannesson K."/>
            <person name="Butlin R.K."/>
            <person name="Leder E.H."/>
        </authorList>
    </citation>
    <scope>NUCLEOTIDE SEQUENCE [LARGE SCALE GENOMIC DNA]</scope>
    <source>
        <strain evidence="3">Snail1</strain>
        <tissue evidence="3">Muscle</tissue>
    </source>
</reference>
<feature type="chain" id="PRO_5042964987" description="Fibrinogen C-terminal domain-containing protein" evidence="1">
    <location>
        <begin position="22"/>
        <end position="255"/>
    </location>
</feature>
<dbReference type="GO" id="GO:0005615">
    <property type="term" value="C:extracellular space"/>
    <property type="evidence" value="ECO:0007669"/>
    <property type="project" value="TreeGrafter"/>
</dbReference>
<evidence type="ECO:0000313" key="4">
    <source>
        <dbReference type="Proteomes" id="UP001374579"/>
    </source>
</evidence>
<dbReference type="InterPro" id="IPR050373">
    <property type="entry name" value="Fibrinogen_C-term_domain"/>
</dbReference>
<feature type="signal peptide" evidence="1">
    <location>
        <begin position="1"/>
        <end position="21"/>
    </location>
</feature>
<dbReference type="InterPro" id="IPR014716">
    <property type="entry name" value="Fibrinogen_a/b/g_C_1"/>
</dbReference>
<gene>
    <name evidence="3" type="ORF">V1264_010704</name>
</gene>
<evidence type="ECO:0000313" key="3">
    <source>
        <dbReference type="EMBL" id="KAK7090978.1"/>
    </source>
</evidence>
<comment type="caution">
    <text evidence="3">The sequence shown here is derived from an EMBL/GenBank/DDBJ whole genome shotgun (WGS) entry which is preliminary data.</text>
</comment>
<dbReference type="SMART" id="SM00186">
    <property type="entry name" value="FBG"/>
    <property type="match status" value="1"/>
</dbReference>
<keyword evidence="4" id="KW-1185">Reference proteome</keyword>
<feature type="domain" description="Fibrinogen C-terminal" evidence="2">
    <location>
        <begin position="29"/>
        <end position="219"/>
    </location>
</feature>